<accession>A0A382NQ75</accession>
<reference evidence="1" key="1">
    <citation type="submission" date="2018-05" db="EMBL/GenBank/DDBJ databases">
        <authorList>
            <person name="Lanie J.A."/>
            <person name="Ng W.-L."/>
            <person name="Kazmierczak K.M."/>
            <person name="Andrzejewski T.M."/>
            <person name="Davidsen T.M."/>
            <person name="Wayne K.J."/>
            <person name="Tettelin H."/>
            <person name="Glass J.I."/>
            <person name="Rusch D."/>
            <person name="Podicherti R."/>
            <person name="Tsui H.-C.T."/>
            <person name="Winkler M.E."/>
        </authorList>
    </citation>
    <scope>NUCLEOTIDE SEQUENCE</scope>
</reference>
<protein>
    <submittedName>
        <fullName evidence="1">Uncharacterized protein</fullName>
    </submittedName>
</protein>
<evidence type="ECO:0000313" key="1">
    <source>
        <dbReference type="EMBL" id="SVC63323.1"/>
    </source>
</evidence>
<gene>
    <name evidence="1" type="ORF">METZ01_LOCUS316177</name>
</gene>
<sequence length="80" mass="8813">ICTSIFWGKNTLPIIPRLSELISCLPGSSLRHAKPRGWISARVITADELRVAGLRTPTIRCAPGAEWLLIYCGNTTFSMN</sequence>
<organism evidence="1">
    <name type="scientific">marine metagenome</name>
    <dbReference type="NCBI Taxonomy" id="408172"/>
    <lineage>
        <taxon>unclassified sequences</taxon>
        <taxon>metagenomes</taxon>
        <taxon>ecological metagenomes</taxon>
    </lineage>
</organism>
<proteinExistence type="predicted"/>
<feature type="non-terminal residue" evidence="1">
    <location>
        <position position="1"/>
    </location>
</feature>
<name>A0A382NQ75_9ZZZZ</name>
<feature type="non-terminal residue" evidence="1">
    <location>
        <position position="80"/>
    </location>
</feature>
<dbReference type="AlphaFoldDB" id="A0A382NQ75"/>
<dbReference type="EMBL" id="UINC01102024">
    <property type="protein sequence ID" value="SVC63323.1"/>
    <property type="molecule type" value="Genomic_DNA"/>
</dbReference>